<dbReference type="GO" id="GO:0040029">
    <property type="term" value="P:epigenetic regulation of gene expression"/>
    <property type="evidence" value="ECO:0007669"/>
    <property type="project" value="TreeGrafter"/>
</dbReference>
<comment type="similarity">
    <text evidence="1">Belongs to the histone deacetylase family.</text>
</comment>
<evidence type="ECO:0000259" key="3">
    <source>
        <dbReference type="Pfam" id="PF00850"/>
    </source>
</evidence>
<keyword evidence="5" id="KW-1185">Reference proteome</keyword>
<dbReference type="GO" id="GO:0016787">
    <property type="term" value="F:hydrolase activity"/>
    <property type="evidence" value="ECO:0007669"/>
    <property type="project" value="UniProtKB-KW"/>
</dbReference>
<dbReference type="InterPro" id="IPR000286">
    <property type="entry name" value="HDACs"/>
</dbReference>
<dbReference type="Pfam" id="PF00850">
    <property type="entry name" value="Hist_deacetyl"/>
    <property type="match status" value="1"/>
</dbReference>
<dbReference type="Gene3D" id="3.40.800.20">
    <property type="entry name" value="Histone deacetylase domain"/>
    <property type="match status" value="1"/>
</dbReference>
<dbReference type="InterPro" id="IPR023801">
    <property type="entry name" value="His_deacetylse_dom"/>
</dbReference>
<dbReference type="GO" id="GO:0004407">
    <property type="term" value="F:histone deacetylase activity"/>
    <property type="evidence" value="ECO:0007669"/>
    <property type="project" value="InterPro"/>
</dbReference>
<reference evidence="4 5" key="1">
    <citation type="submission" date="2019-12" db="EMBL/GenBank/DDBJ databases">
        <title>Shewanella insulae sp. nov., isolated from a tidal flat.</title>
        <authorList>
            <person name="Yoon J.-H."/>
        </authorList>
    </citation>
    <scope>NUCLEOTIDE SEQUENCE [LARGE SCALE GENOMIC DNA]</scope>
    <source>
        <strain evidence="4 5">JBTF-M18</strain>
    </source>
</reference>
<dbReference type="InterPro" id="IPR037138">
    <property type="entry name" value="His_deacetylse_dom_sf"/>
</dbReference>
<evidence type="ECO:0000256" key="2">
    <source>
        <dbReference type="ARBA" id="ARBA00022801"/>
    </source>
</evidence>
<accession>A0A6L7HXH9</accession>
<dbReference type="CDD" id="cd09993">
    <property type="entry name" value="HDAC_classIV"/>
    <property type="match status" value="1"/>
</dbReference>
<evidence type="ECO:0000313" key="5">
    <source>
        <dbReference type="Proteomes" id="UP000474778"/>
    </source>
</evidence>
<dbReference type="Proteomes" id="UP000474778">
    <property type="component" value="Unassembled WGS sequence"/>
</dbReference>
<protein>
    <submittedName>
        <fullName evidence="4">Histone deacetylase</fullName>
    </submittedName>
</protein>
<name>A0A6L7HXH9_9GAMM</name>
<dbReference type="InterPro" id="IPR023696">
    <property type="entry name" value="Ureohydrolase_dom_sf"/>
</dbReference>
<dbReference type="PANTHER" id="PTHR10625:SF19">
    <property type="entry name" value="HISTONE DEACETYLASE 12"/>
    <property type="match status" value="1"/>
</dbReference>
<comment type="caution">
    <text evidence="4">The sequence shown here is derived from an EMBL/GenBank/DDBJ whole genome shotgun (WGS) entry which is preliminary data.</text>
</comment>
<sequence>MVPLVYHASYSQLALPQHHRFPITKYQALYQYLLDKQIVDPSAFHAPQAVSLEWLKSLHCPDYVMQFIEQRLPDKAVRRLGFPLSQRLAQRTLYSVGGSHLACELAVKHGVALQLSGGYHHAHYQFGSGYCVFNDLISAALHAQTLEGIDTVLIFDCDVHQGDGTAAMGRAHDEIYTCSIHCQENFPARKQTSDLDLELSRGVGDEDYLEAVAQTLDLAIRLYQPDLIIYDAGVDVHQDDRLGHLNITTEGIYQRDRHVLSSAKAADIPIACVVGGGYSKSIEVLAERHAQVFIAAHAIW</sequence>
<dbReference type="InterPro" id="IPR044150">
    <property type="entry name" value="HDAC_classIV"/>
</dbReference>
<dbReference type="EMBL" id="WRPA01000008">
    <property type="protein sequence ID" value="MXR69022.1"/>
    <property type="molecule type" value="Genomic_DNA"/>
</dbReference>
<dbReference type="PANTHER" id="PTHR10625">
    <property type="entry name" value="HISTONE DEACETYLASE HDAC1-RELATED"/>
    <property type="match status" value="1"/>
</dbReference>
<evidence type="ECO:0000256" key="1">
    <source>
        <dbReference type="ARBA" id="ARBA00005947"/>
    </source>
</evidence>
<feature type="domain" description="Histone deacetylase" evidence="3">
    <location>
        <begin position="19"/>
        <end position="281"/>
    </location>
</feature>
<dbReference type="RefSeq" id="WP_160795822.1">
    <property type="nucleotide sequence ID" value="NZ_WRPA01000008.1"/>
</dbReference>
<gene>
    <name evidence="4" type="ORF">GNT65_10120</name>
</gene>
<dbReference type="SUPFAM" id="SSF52768">
    <property type="entry name" value="Arginase/deacetylase"/>
    <property type="match status" value="1"/>
</dbReference>
<dbReference type="PRINTS" id="PR01270">
    <property type="entry name" value="HDASUPER"/>
</dbReference>
<evidence type="ECO:0000313" key="4">
    <source>
        <dbReference type="EMBL" id="MXR69022.1"/>
    </source>
</evidence>
<organism evidence="4 5">
    <name type="scientific">Shewanella insulae</name>
    <dbReference type="NCBI Taxonomy" id="2681496"/>
    <lineage>
        <taxon>Bacteria</taxon>
        <taxon>Pseudomonadati</taxon>
        <taxon>Pseudomonadota</taxon>
        <taxon>Gammaproteobacteria</taxon>
        <taxon>Alteromonadales</taxon>
        <taxon>Shewanellaceae</taxon>
        <taxon>Shewanella</taxon>
    </lineage>
</organism>
<proteinExistence type="inferred from homology"/>
<keyword evidence="2" id="KW-0378">Hydrolase</keyword>
<dbReference type="AlphaFoldDB" id="A0A6L7HXH9"/>